<keyword evidence="2" id="KW-1185">Reference proteome</keyword>
<organism evidence="1 2">
    <name type="scientific">Lepeophtheirus salmonis</name>
    <name type="common">Salmon louse</name>
    <name type="synonym">Caligus salmonis</name>
    <dbReference type="NCBI Taxonomy" id="72036"/>
    <lineage>
        <taxon>Eukaryota</taxon>
        <taxon>Metazoa</taxon>
        <taxon>Ecdysozoa</taxon>
        <taxon>Arthropoda</taxon>
        <taxon>Crustacea</taxon>
        <taxon>Multicrustacea</taxon>
        <taxon>Hexanauplia</taxon>
        <taxon>Copepoda</taxon>
        <taxon>Siphonostomatoida</taxon>
        <taxon>Caligidae</taxon>
        <taxon>Lepeophtheirus</taxon>
    </lineage>
</organism>
<evidence type="ECO:0000313" key="1">
    <source>
        <dbReference type="EMBL" id="CAF2804432.1"/>
    </source>
</evidence>
<proteinExistence type="predicted"/>
<accession>A0A7R8H1B5</accession>
<protein>
    <submittedName>
        <fullName evidence="1">(salmon louse) hypothetical protein</fullName>
    </submittedName>
</protein>
<evidence type="ECO:0000313" key="2">
    <source>
        <dbReference type="Proteomes" id="UP000675881"/>
    </source>
</evidence>
<sequence>MHSTHSKDISPEHNCLAISEHSPPASKVLTVRCSDIQLSRFDEEDPETWLLRAEFIFNPDKPLIFLRTSDRLLDTLFVPNLLGALGKEILVRSVPISHRSIARTMVKLDLEDLAEYCNGLKYSSKSNFVSSLTNPSTRPPSPDLNHAEETQMSQLSPFDVLPKHTVTHKYHGLLPPCLAKARKLRGLKLIFLKREIGGLLRSGVIRPSSSPFSSADAVKTAGGWTLPLRGNPALNFLGHRVAAKGFSTLIDHVEAMRDLPPPKSRKELQAFLDMMLY</sequence>
<dbReference type="Proteomes" id="UP000675881">
    <property type="component" value="Chromosome 11"/>
</dbReference>
<dbReference type="AlphaFoldDB" id="A0A7R8H1B5"/>
<gene>
    <name evidence="1" type="ORF">LSAA_2992</name>
</gene>
<name>A0A7R8H1B5_LEPSM</name>
<dbReference type="EMBL" id="HG994590">
    <property type="protein sequence ID" value="CAF2804432.1"/>
    <property type="molecule type" value="Genomic_DNA"/>
</dbReference>
<reference evidence="1" key="1">
    <citation type="submission" date="2021-02" db="EMBL/GenBank/DDBJ databases">
        <authorList>
            <person name="Bekaert M."/>
        </authorList>
    </citation>
    <scope>NUCLEOTIDE SEQUENCE</scope>
    <source>
        <strain evidence="1">IoA-00</strain>
    </source>
</reference>